<dbReference type="InterPro" id="IPR009755">
    <property type="entry name" value="RMC1_C"/>
</dbReference>
<dbReference type="InterPro" id="IPR049040">
    <property type="entry name" value="RMC1_N"/>
</dbReference>
<dbReference type="GO" id="GO:0005765">
    <property type="term" value="C:lysosomal membrane"/>
    <property type="evidence" value="ECO:0007669"/>
    <property type="project" value="TreeGrafter"/>
</dbReference>
<evidence type="ECO:0000259" key="3">
    <source>
        <dbReference type="Pfam" id="PF21029"/>
    </source>
</evidence>
<dbReference type="EnsemblProtists" id="EKX47432">
    <property type="protein sequence ID" value="EKX47432"/>
    <property type="gene ID" value="GUITHDRAFT_106875"/>
</dbReference>
<proteinExistence type="predicted"/>
<name>L1JGJ2_GUITC</name>
<dbReference type="PaxDb" id="55529-EKX47432"/>
<dbReference type="Pfam" id="PF21029">
    <property type="entry name" value="RMC1_N"/>
    <property type="match status" value="1"/>
</dbReference>
<dbReference type="KEGG" id="gtt:GUITHDRAFT_106875"/>
<dbReference type="PANTHER" id="PTHR12897:SF4">
    <property type="entry name" value="REGULATOR OF MON1-CCZ1 COMPLEX"/>
    <property type="match status" value="1"/>
</dbReference>
<dbReference type="eggNOG" id="KOG2377">
    <property type="taxonomic scope" value="Eukaryota"/>
</dbReference>
<evidence type="ECO:0000313" key="5">
    <source>
        <dbReference type="EnsemblProtists" id="EKX47432"/>
    </source>
</evidence>
<dbReference type="Pfam" id="PF07035">
    <property type="entry name" value="RMC1_C"/>
    <property type="match status" value="1"/>
</dbReference>
<dbReference type="EMBL" id="JH992990">
    <property type="protein sequence ID" value="EKX47432.1"/>
    <property type="molecule type" value="Genomic_DNA"/>
</dbReference>
<gene>
    <name evidence="4" type="ORF">GUITHDRAFT_106875</name>
</gene>
<dbReference type="HOGENOM" id="CLU_022842_0_1_1"/>
<dbReference type="OrthoDB" id="26384at2759"/>
<dbReference type="RefSeq" id="XP_005834412.1">
    <property type="nucleotide sequence ID" value="XM_005834355.1"/>
</dbReference>
<dbReference type="InterPro" id="IPR040371">
    <property type="entry name" value="RMC1"/>
</dbReference>
<sequence>MDHSHCRLRRDPICFEVDQTQVFYDEANRYLITFHNGIFKILSVDDPGIPPQTIDFVRHGAVLGVSLSLDKKHLCVQRSSADVDIICLQDASEMSYSCMAKSQGCMVVGFVWVNTGLCDIALITTGGLELLRITSKDVVQLVKHDRRAIHWYRYYHETRLVMVCTGKEANTIQCFQFLPDKLMRMPDFDPDVALNANGKRSRLERNDFILCKIYEKLCCVYVFAKRQEMIVYQLGKDAIGRLCTINLYSACDNYALSIVDNLLIVHNLDSKITLIFDIWLMQWSDHPVAAPLPLGAPVSAHNEDRHENLPSELSHADSYLQEWNFEQPNIILDKKAGKLWFLEISLQNLCIISSDKVNLVRCLLKRRDGISETLSVIRNAVRDREPLFSLYQMFSVVVEASVSLSSASSNVKMSKWWYYQPDRHDPAVKNAEEKTANGDQNAHLIFPVQIIHQESVVDSSYLMAVVTEYLRSLSARGIMAETFLVDFQLELITSSDPPRFAVLHQLLQYHVIQDSLPVARRLLSLISRYPPAFQLGLDMLHRLRLPQEVARVLLEYGKLTEALRYINTRASDVHVPAAEILEAARATGDNQKFYLAFRFVQVREEGGGTSEAEKQPQAMHADQYEQKRRNSPGFLPSDSCEEHVEFYKKMFESV</sequence>
<reference evidence="5" key="3">
    <citation type="submission" date="2016-03" db="UniProtKB">
        <authorList>
            <consortium name="EnsemblProtists"/>
        </authorList>
    </citation>
    <scope>IDENTIFICATION</scope>
</reference>
<dbReference type="GO" id="GO:0031902">
    <property type="term" value="C:late endosome membrane"/>
    <property type="evidence" value="ECO:0007669"/>
    <property type="project" value="TreeGrafter"/>
</dbReference>
<organism evidence="4">
    <name type="scientific">Guillardia theta (strain CCMP2712)</name>
    <name type="common">Cryptophyte</name>
    <dbReference type="NCBI Taxonomy" id="905079"/>
    <lineage>
        <taxon>Eukaryota</taxon>
        <taxon>Cryptophyceae</taxon>
        <taxon>Pyrenomonadales</taxon>
        <taxon>Geminigeraceae</taxon>
        <taxon>Guillardia</taxon>
    </lineage>
</organism>
<reference evidence="4 6" key="1">
    <citation type="journal article" date="2012" name="Nature">
        <title>Algal genomes reveal evolutionary mosaicism and the fate of nucleomorphs.</title>
        <authorList>
            <consortium name="DOE Joint Genome Institute"/>
            <person name="Curtis B.A."/>
            <person name="Tanifuji G."/>
            <person name="Burki F."/>
            <person name="Gruber A."/>
            <person name="Irimia M."/>
            <person name="Maruyama S."/>
            <person name="Arias M.C."/>
            <person name="Ball S.G."/>
            <person name="Gile G.H."/>
            <person name="Hirakawa Y."/>
            <person name="Hopkins J.F."/>
            <person name="Kuo A."/>
            <person name="Rensing S.A."/>
            <person name="Schmutz J."/>
            <person name="Symeonidi A."/>
            <person name="Elias M."/>
            <person name="Eveleigh R.J."/>
            <person name="Herman E.K."/>
            <person name="Klute M.J."/>
            <person name="Nakayama T."/>
            <person name="Obornik M."/>
            <person name="Reyes-Prieto A."/>
            <person name="Armbrust E.V."/>
            <person name="Aves S.J."/>
            <person name="Beiko R.G."/>
            <person name="Coutinho P."/>
            <person name="Dacks J.B."/>
            <person name="Durnford D.G."/>
            <person name="Fast N.M."/>
            <person name="Green B.R."/>
            <person name="Grisdale C.J."/>
            <person name="Hempel F."/>
            <person name="Henrissat B."/>
            <person name="Hoppner M.P."/>
            <person name="Ishida K."/>
            <person name="Kim E."/>
            <person name="Koreny L."/>
            <person name="Kroth P.G."/>
            <person name="Liu Y."/>
            <person name="Malik S.B."/>
            <person name="Maier U.G."/>
            <person name="McRose D."/>
            <person name="Mock T."/>
            <person name="Neilson J.A."/>
            <person name="Onodera N.T."/>
            <person name="Poole A.M."/>
            <person name="Pritham E.J."/>
            <person name="Richards T.A."/>
            <person name="Rocap G."/>
            <person name="Roy S.W."/>
            <person name="Sarai C."/>
            <person name="Schaack S."/>
            <person name="Shirato S."/>
            <person name="Slamovits C.H."/>
            <person name="Spencer D.F."/>
            <person name="Suzuki S."/>
            <person name="Worden A.Z."/>
            <person name="Zauner S."/>
            <person name="Barry K."/>
            <person name="Bell C."/>
            <person name="Bharti A.K."/>
            <person name="Crow J.A."/>
            <person name="Grimwood J."/>
            <person name="Kramer R."/>
            <person name="Lindquist E."/>
            <person name="Lucas S."/>
            <person name="Salamov A."/>
            <person name="McFadden G.I."/>
            <person name="Lane C.E."/>
            <person name="Keeling P.J."/>
            <person name="Gray M.W."/>
            <person name="Grigoriev I.V."/>
            <person name="Archibald J.M."/>
        </authorList>
    </citation>
    <scope>NUCLEOTIDE SEQUENCE</scope>
    <source>
        <strain evidence="4 6">CCMP2712</strain>
    </source>
</reference>
<feature type="domain" description="Regulator of MON1-CCZ1 complex N-terminal" evidence="3">
    <location>
        <begin position="22"/>
        <end position="135"/>
    </location>
</feature>
<dbReference type="PANTHER" id="PTHR12897">
    <property type="entry name" value="COLON CANCER-ASSOCIATED PROTEIN MIC1"/>
    <property type="match status" value="1"/>
</dbReference>
<accession>L1JGJ2</accession>
<dbReference type="GO" id="GO:0010506">
    <property type="term" value="P:regulation of autophagy"/>
    <property type="evidence" value="ECO:0007669"/>
    <property type="project" value="InterPro"/>
</dbReference>
<keyword evidence="6" id="KW-1185">Reference proteome</keyword>
<dbReference type="OMA" id="VWVHNRE"/>
<evidence type="ECO:0000313" key="4">
    <source>
        <dbReference type="EMBL" id="EKX47432.1"/>
    </source>
</evidence>
<evidence type="ECO:0000313" key="6">
    <source>
        <dbReference type="Proteomes" id="UP000011087"/>
    </source>
</evidence>
<evidence type="ECO:0000256" key="1">
    <source>
        <dbReference type="SAM" id="MobiDB-lite"/>
    </source>
</evidence>
<feature type="domain" description="Mic1" evidence="2">
    <location>
        <begin position="374"/>
        <end position="603"/>
    </location>
</feature>
<reference evidence="6" key="2">
    <citation type="submission" date="2012-11" db="EMBL/GenBank/DDBJ databases">
        <authorList>
            <person name="Kuo A."/>
            <person name="Curtis B.A."/>
            <person name="Tanifuji G."/>
            <person name="Burki F."/>
            <person name="Gruber A."/>
            <person name="Irimia M."/>
            <person name="Maruyama S."/>
            <person name="Arias M.C."/>
            <person name="Ball S.G."/>
            <person name="Gile G.H."/>
            <person name="Hirakawa Y."/>
            <person name="Hopkins J.F."/>
            <person name="Rensing S.A."/>
            <person name="Schmutz J."/>
            <person name="Symeonidi A."/>
            <person name="Elias M."/>
            <person name="Eveleigh R.J."/>
            <person name="Herman E.K."/>
            <person name="Klute M.J."/>
            <person name="Nakayama T."/>
            <person name="Obornik M."/>
            <person name="Reyes-Prieto A."/>
            <person name="Armbrust E.V."/>
            <person name="Aves S.J."/>
            <person name="Beiko R.G."/>
            <person name="Coutinho P."/>
            <person name="Dacks J.B."/>
            <person name="Durnford D.G."/>
            <person name="Fast N.M."/>
            <person name="Green B.R."/>
            <person name="Grisdale C."/>
            <person name="Hempe F."/>
            <person name="Henrissat B."/>
            <person name="Hoppner M.P."/>
            <person name="Ishida K.-I."/>
            <person name="Kim E."/>
            <person name="Koreny L."/>
            <person name="Kroth P.G."/>
            <person name="Liu Y."/>
            <person name="Malik S.-B."/>
            <person name="Maier U.G."/>
            <person name="McRose D."/>
            <person name="Mock T."/>
            <person name="Neilson J.A."/>
            <person name="Onodera N.T."/>
            <person name="Poole A.M."/>
            <person name="Pritham E.J."/>
            <person name="Richards T.A."/>
            <person name="Rocap G."/>
            <person name="Roy S.W."/>
            <person name="Sarai C."/>
            <person name="Schaack S."/>
            <person name="Shirato S."/>
            <person name="Slamovits C.H."/>
            <person name="Spencer D.F."/>
            <person name="Suzuki S."/>
            <person name="Worden A.Z."/>
            <person name="Zauner S."/>
            <person name="Barry K."/>
            <person name="Bell C."/>
            <person name="Bharti A.K."/>
            <person name="Crow J.A."/>
            <person name="Grimwood J."/>
            <person name="Kramer R."/>
            <person name="Lindquist E."/>
            <person name="Lucas S."/>
            <person name="Salamov A."/>
            <person name="McFadden G.I."/>
            <person name="Lane C.E."/>
            <person name="Keeling P.J."/>
            <person name="Gray M.W."/>
            <person name="Grigoriev I.V."/>
            <person name="Archibald J.M."/>
        </authorList>
    </citation>
    <scope>NUCLEOTIDE SEQUENCE</scope>
    <source>
        <strain evidence="6">CCMP2712</strain>
    </source>
</reference>
<dbReference type="AlphaFoldDB" id="L1JGJ2"/>
<evidence type="ECO:0000259" key="2">
    <source>
        <dbReference type="Pfam" id="PF07035"/>
    </source>
</evidence>
<dbReference type="GO" id="GO:0035658">
    <property type="term" value="C:Mon1-Ccz1 complex"/>
    <property type="evidence" value="ECO:0007669"/>
    <property type="project" value="InterPro"/>
</dbReference>
<dbReference type="Proteomes" id="UP000011087">
    <property type="component" value="Unassembled WGS sequence"/>
</dbReference>
<dbReference type="GeneID" id="17304095"/>
<protein>
    <submittedName>
        <fullName evidence="4 5">Uncharacterized protein</fullName>
    </submittedName>
</protein>
<feature type="region of interest" description="Disordered" evidence="1">
    <location>
        <begin position="607"/>
        <end position="639"/>
    </location>
</feature>